<organism evidence="1">
    <name type="scientific">uncultured Poseidoniia archaeon</name>
    <dbReference type="NCBI Taxonomy" id="1697135"/>
    <lineage>
        <taxon>Archaea</taxon>
        <taxon>Methanobacteriati</taxon>
        <taxon>Thermoplasmatota</taxon>
        <taxon>Candidatus Poseidoniia</taxon>
        <taxon>environmental samples</taxon>
    </lineage>
</organism>
<dbReference type="AlphaFoldDB" id="A0A1B1TDW1"/>
<dbReference type="EMBL" id="KP211889">
    <property type="protein sequence ID" value="ANV80475.1"/>
    <property type="molecule type" value="Genomic_DNA"/>
</dbReference>
<evidence type="ECO:0000313" key="1">
    <source>
        <dbReference type="EMBL" id="ANV80475.1"/>
    </source>
</evidence>
<reference evidence="1" key="2">
    <citation type="journal article" date="2015" name="ISME J.">
        <title>A new class of marine Euryarchaeota group II from the Mediterranean deep chlorophyll maximum.</title>
        <authorList>
            <person name="Martin-Cuadrado A.B."/>
            <person name="Garcia-Heredia I."/>
            <person name="Molto A.G."/>
            <person name="Lopez-Ubeda R."/>
            <person name="Kimes N."/>
            <person name="Lopez-Garcia P."/>
            <person name="Moreira D."/>
            <person name="Rodriguez-Valera F."/>
        </authorList>
    </citation>
    <scope>NUCLEOTIDE SEQUENCE</scope>
</reference>
<accession>A0A1B1TDW1</accession>
<sequence>MDNEGEMPSPAASMEEKLLFLQENLSNFVKQYNLPIIESALVISKYINILLNELKKKASLEKENLPLEITDPWPITGEMKTPKIEDFPLDKLMQNIDQDRMDIFDTIIRTIINGSEIPFVNAVMLLRDWERVIRTQLVKSTSPGHLFSPLELDDNF</sequence>
<proteinExistence type="predicted"/>
<protein>
    <submittedName>
        <fullName evidence="1">Uncharacterized protein</fullName>
    </submittedName>
</protein>
<name>A0A1B1TDW1_9ARCH</name>
<reference evidence="1" key="1">
    <citation type="submission" date="2014-11" db="EMBL/GenBank/DDBJ databases">
        <authorList>
            <person name="Zhu J."/>
            <person name="Qi W."/>
            <person name="Song R."/>
        </authorList>
    </citation>
    <scope>NUCLEOTIDE SEQUENCE</scope>
</reference>